<reference evidence="2" key="1">
    <citation type="submission" date="2020-05" db="EMBL/GenBank/DDBJ databases">
        <title>Phylogenomic resolution of chytrid fungi.</title>
        <authorList>
            <person name="Stajich J.E."/>
            <person name="Amses K."/>
            <person name="Simmons R."/>
            <person name="Seto K."/>
            <person name="Myers J."/>
            <person name="Bonds A."/>
            <person name="Quandt C.A."/>
            <person name="Barry K."/>
            <person name="Liu P."/>
            <person name="Grigoriev I."/>
            <person name="Longcore J.E."/>
            <person name="James T.Y."/>
        </authorList>
    </citation>
    <scope>NUCLEOTIDE SEQUENCE</scope>
    <source>
        <strain evidence="2">JEL0318</strain>
    </source>
</reference>
<evidence type="ECO:0000313" key="3">
    <source>
        <dbReference type="Proteomes" id="UP001212841"/>
    </source>
</evidence>
<organism evidence="2 3">
    <name type="scientific">Rhizophlyctis rosea</name>
    <dbReference type="NCBI Taxonomy" id="64517"/>
    <lineage>
        <taxon>Eukaryota</taxon>
        <taxon>Fungi</taxon>
        <taxon>Fungi incertae sedis</taxon>
        <taxon>Chytridiomycota</taxon>
        <taxon>Chytridiomycota incertae sedis</taxon>
        <taxon>Chytridiomycetes</taxon>
        <taxon>Rhizophlyctidales</taxon>
        <taxon>Rhizophlyctidaceae</taxon>
        <taxon>Rhizophlyctis</taxon>
    </lineage>
</organism>
<feature type="region of interest" description="Disordered" evidence="1">
    <location>
        <begin position="318"/>
        <end position="338"/>
    </location>
</feature>
<proteinExistence type="predicted"/>
<comment type="caution">
    <text evidence="2">The sequence shown here is derived from an EMBL/GenBank/DDBJ whole genome shotgun (WGS) entry which is preliminary data.</text>
</comment>
<dbReference type="AlphaFoldDB" id="A0AAD5SEE9"/>
<evidence type="ECO:0000256" key="1">
    <source>
        <dbReference type="SAM" id="MobiDB-lite"/>
    </source>
</evidence>
<evidence type="ECO:0000313" key="2">
    <source>
        <dbReference type="EMBL" id="KAJ3051340.1"/>
    </source>
</evidence>
<dbReference type="InterPro" id="IPR027796">
    <property type="entry name" value="OTT_1508_deam-like"/>
</dbReference>
<accession>A0AAD5SEE9</accession>
<gene>
    <name evidence="2" type="ORF">HK097_007671</name>
</gene>
<protein>
    <submittedName>
        <fullName evidence="2">Uncharacterized protein</fullName>
    </submittedName>
</protein>
<keyword evidence="3" id="KW-1185">Reference proteome</keyword>
<dbReference type="Proteomes" id="UP001212841">
    <property type="component" value="Unassembled WGS sequence"/>
</dbReference>
<dbReference type="Pfam" id="PF14441">
    <property type="entry name" value="OTT_1508_deam"/>
    <property type="match status" value="1"/>
</dbReference>
<feature type="compositionally biased region" description="Low complexity" evidence="1">
    <location>
        <begin position="318"/>
        <end position="331"/>
    </location>
</feature>
<name>A0AAD5SEE9_9FUNG</name>
<sequence length="338" mass="37384">MRTYSDCDDAKEFRVRWVGVVDDSSAGEVERLRGHLVVFRDFVKASLPHDGILSIAFLRQLGVAARNVLFCRLFDTYRRVAPPAIYSYFTKAARIEDFALTVLKRAHQSHIRPQLSNIDVVAVPSDTLFTVLRGWENLTRIHGLTGEMELGRLTAKIGNGWDTEVEIPLHAELNLLRHLIKNNLLPQNHQIQIGVSKLSCFCCDVAIKALSPHCTVQVTGCHGKVYGMWRDPGWAGCGEELRQKLDEHWNVIRQKYVEGRGVRDCRASQNSHFSHLSVGGTTEGSDKIEMDALAVRGDLRFDPDTPIVHAPIFSTSASSSSAVGTQASGSGTHAGRSG</sequence>
<dbReference type="EMBL" id="JADGJD010000407">
    <property type="protein sequence ID" value="KAJ3051340.1"/>
    <property type="molecule type" value="Genomic_DNA"/>
</dbReference>